<sequence>MKVTVVIPVYNGSKFLQNAIDSVVKQSYSDDIYIIVVNDGSTDNTADILRSYENQITVFTKENGGTSDAWNYVLPLIETEYVFGLDADDEFIPETVSRVMQCLSENPESDLIYSDFVFIDAQGQEQKIVQNPDCTSPQDAIQRLIKLHDRLGQANNFLPFGHVRLYKIASLLKINGYDTRYKYAEDFDLVLRLAEAGFIFQRVNGVLYRYRWHTTNKGITNRLQQKEEVRFSVKLFSQRNRESIRYDRY</sequence>
<dbReference type="OrthoDB" id="440227at2"/>
<dbReference type="eggNOG" id="COG1216">
    <property type="taxonomic scope" value="Bacteria"/>
</dbReference>
<evidence type="ECO:0000313" key="2">
    <source>
        <dbReference type="EMBL" id="EDX73643.1"/>
    </source>
</evidence>
<keyword evidence="2" id="KW-0808">Transferase</keyword>
<feature type="domain" description="Glycosyltransferase 2-like" evidence="1">
    <location>
        <begin position="4"/>
        <end position="128"/>
    </location>
</feature>
<dbReference type="InterPro" id="IPR001173">
    <property type="entry name" value="Glyco_trans_2-like"/>
</dbReference>
<organism evidence="2 3">
    <name type="scientific">Coleofasciculus chthonoplastes PCC 7420</name>
    <dbReference type="NCBI Taxonomy" id="118168"/>
    <lineage>
        <taxon>Bacteria</taxon>
        <taxon>Bacillati</taxon>
        <taxon>Cyanobacteriota</taxon>
        <taxon>Cyanophyceae</taxon>
        <taxon>Coleofasciculales</taxon>
        <taxon>Coleofasciculaceae</taxon>
        <taxon>Coleofasciculus</taxon>
    </lineage>
</organism>
<dbReference type="Proteomes" id="UP000003835">
    <property type="component" value="Unassembled WGS sequence"/>
</dbReference>
<dbReference type="PANTHER" id="PTHR43685">
    <property type="entry name" value="GLYCOSYLTRANSFERASE"/>
    <property type="match status" value="1"/>
</dbReference>
<proteinExistence type="predicted"/>
<name>B4VWD3_9CYAN</name>
<dbReference type="RefSeq" id="WP_006102856.1">
    <property type="nucleotide sequence ID" value="NZ_DS989856.1"/>
</dbReference>
<evidence type="ECO:0000313" key="3">
    <source>
        <dbReference type="Proteomes" id="UP000003835"/>
    </source>
</evidence>
<dbReference type="HOGENOM" id="CLU_025996_0_7_3"/>
<dbReference type="Pfam" id="PF00535">
    <property type="entry name" value="Glycos_transf_2"/>
    <property type="match status" value="1"/>
</dbReference>
<keyword evidence="3" id="KW-1185">Reference proteome</keyword>
<dbReference type="SUPFAM" id="SSF53448">
    <property type="entry name" value="Nucleotide-diphospho-sugar transferases"/>
    <property type="match status" value="1"/>
</dbReference>
<gene>
    <name evidence="2" type="ORF">MC7420_6691</name>
</gene>
<dbReference type="InterPro" id="IPR050834">
    <property type="entry name" value="Glycosyltransf_2"/>
</dbReference>
<dbReference type="Gene3D" id="3.90.550.10">
    <property type="entry name" value="Spore Coat Polysaccharide Biosynthesis Protein SpsA, Chain A"/>
    <property type="match status" value="1"/>
</dbReference>
<protein>
    <submittedName>
        <fullName evidence="2">Glycosyl transferase, group 2 family protein</fullName>
    </submittedName>
</protein>
<dbReference type="GO" id="GO:0016740">
    <property type="term" value="F:transferase activity"/>
    <property type="evidence" value="ECO:0007669"/>
    <property type="project" value="UniProtKB-KW"/>
</dbReference>
<reference evidence="2 3" key="1">
    <citation type="submission" date="2008-07" db="EMBL/GenBank/DDBJ databases">
        <authorList>
            <person name="Tandeau de Marsac N."/>
            <person name="Ferriera S."/>
            <person name="Johnson J."/>
            <person name="Kravitz S."/>
            <person name="Beeson K."/>
            <person name="Sutton G."/>
            <person name="Rogers Y.-H."/>
            <person name="Friedman R."/>
            <person name="Frazier M."/>
            <person name="Venter J.C."/>
        </authorList>
    </citation>
    <scope>NUCLEOTIDE SEQUENCE [LARGE SCALE GENOMIC DNA]</scope>
    <source>
        <strain evidence="2 3">PCC 7420</strain>
    </source>
</reference>
<dbReference type="STRING" id="118168.MC7420_6691"/>
<dbReference type="PANTHER" id="PTHR43685:SF2">
    <property type="entry name" value="GLYCOSYLTRANSFERASE 2-LIKE DOMAIN-CONTAINING PROTEIN"/>
    <property type="match status" value="1"/>
</dbReference>
<dbReference type="InterPro" id="IPR029044">
    <property type="entry name" value="Nucleotide-diphossugar_trans"/>
</dbReference>
<dbReference type="EMBL" id="DS989856">
    <property type="protein sequence ID" value="EDX73643.1"/>
    <property type="molecule type" value="Genomic_DNA"/>
</dbReference>
<accession>B4VWD3</accession>
<dbReference type="AlphaFoldDB" id="B4VWD3"/>
<evidence type="ECO:0000259" key="1">
    <source>
        <dbReference type="Pfam" id="PF00535"/>
    </source>
</evidence>